<feature type="region of interest" description="Disordered" evidence="2">
    <location>
        <begin position="279"/>
        <end position="337"/>
    </location>
</feature>
<dbReference type="Proteomes" id="UP001591681">
    <property type="component" value="Unassembled WGS sequence"/>
</dbReference>
<dbReference type="AlphaFoldDB" id="A0ABD1IU77"/>
<organism evidence="3 4">
    <name type="scientific">Coilia grayii</name>
    <name type="common">Gray's grenadier anchovy</name>
    <dbReference type="NCBI Taxonomy" id="363190"/>
    <lineage>
        <taxon>Eukaryota</taxon>
        <taxon>Metazoa</taxon>
        <taxon>Chordata</taxon>
        <taxon>Craniata</taxon>
        <taxon>Vertebrata</taxon>
        <taxon>Euteleostomi</taxon>
        <taxon>Actinopterygii</taxon>
        <taxon>Neopterygii</taxon>
        <taxon>Teleostei</taxon>
        <taxon>Clupei</taxon>
        <taxon>Clupeiformes</taxon>
        <taxon>Clupeoidei</taxon>
        <taxon>Engraulidae</taxon>
        <taxon>Coilinae</taxon>
        <taxon>Coilia</taxon>
    </lineage>
</organism>
<dbReference type="Pfam" id="PF12796">
    <property type="entry name" value="Ank_2"/>
    <property type="match status" value="1"/>
</dbReference>
<evidence type="ECO:0000313" key="4">
    <source>
        <dbReference type="Proteomes" id="UP001591681"/>
    </source>
</evidence>
<protein>
    <recommendedName>
        <fullName evidence="5">Ankyrin repeat domain-containing protein 60</fullName>
    </recommendedName>
</protein>
<dbReference type="PROSITE" id="PS50088">
    <property type="entry name" value="ANK_REPEAT"/>
    <property type="match status" value="2"/>
</dbReference>
<dbReference type="Gene3D" id="1.25.40.20">
    <property type="entry name" value="Ankyrin repeat-containing domain"/>
    <property type="match status" value="1"/>
</dbReference>
<reference evidence="3 4" key="1">
    <citation type="submission" date="2024-09" db="EMBL/GenBank/DDBJ databases">
        <title>A chromosome-level genome assembly of Gray's grenadier anchovy, Coilia grayii.</title>
        <authorList>
            <person name="Fu Z."/>
        </authorList>
    </citation>
    <scope>NUCLEOTIDE SEQUENCE [LARGE SCALE GENOMIC DNA]</scope>
    <source>
        <strain evidence="3">G4</strain>
        <tissue evidence="3">Muscle</tissue>
    </source>
</reference>
<feature type="repeat" description="ANK" evidence="1">
    <location>
        <begin position="177"/>
        <end position="209"/>
    </location>
</feature>
<dbReference type="SMART" id="SM00248">
    <property type="entry name" value="ANK"/>
    <property type="match status" value="2"/>
</dbReference>
<feature type="repeat" description="ANK" evidence="1">
    <location>
        <begin position="144"/>
        <end position="176"/>
    </location>
</feature>
<gene>
    <name evidence="3" type="ORF">ACEWY4_026109</name>
</gene>
<dbReference type="EMBL" id="JBHFQA010000023">
    <property type="protein sequence ID" value="KAL2078424.1"/>
    <property type="molecule type" value="Genomic_DNA"/>
</dbReference>
<name>A0ABD1IU77_9TELE</name>
<keyword evidence="4" id="KW-1185">Reference proteome</keyword>
<dbReference type="PANTHER" id="PTHR22677">
    <property type="entry name" value="ANKYRIN REPEAT DOMAIN-CONTAINING PROTEIN 60"/>
    <property type="match status" value="1"/>
</dbReference>
<dbReference type="InterPro" id="IPR039323">
    <property type="entry name" value="ANKRD_45/46/60"/>
</dbReference>
<evidence type="ECO:0000256" key="1">
    <source>
        <dbReference type="PROSITE-ProRule" id="PRU00023"/>
    </source>
</evidence>
<dbReference type="CDD" id="cd17063">
    <property type="entry name" value="Ubl_ANKRD60"/>
    <property type="match status" value="1"/>
</dbReference>
<proteinExistence type="predicted"/>
<dbReference type="InterPro" id="IPR029071">
    <property type="entry name" value="Ubiquitin-like_domsf"/>
</dbReference>
<evidence type="ECO:0000256" key="2">
    <source>
        <dbReference type="SAM" id="MobiDB-lite"/>
    </source>
</evidence>
<dbReference type="Gene3D" id="3.10.20.90">
    <property type="entry name" value="Phosphatidylinositol 3-kinase Catalytic Subunit, Chain A, domain 1"/>
    <property type="match status" value="1"/>
</dbReference>
<dbReference type="PANTHER" id="PTHR22677:SF3">
    <property type="entry name" value="ANKYRIN REPEAT DOMAIN-CONTAINING PROTEIN 60"/>
    <property type="match status" value="1"/>
</dbReference>
<comment type="caution">
    <text evidence="3">The sequence shown here is derived from an EMBL/GenBank/DDBJ whole genome shotgun (WGS) entry which is preliminary data.</text>
</comment>
<feature type="compositionally biased region" description="Low complexity" evidence="2">
    <location>
        <begin position="304"/>
        <end position="314"/>
    </location>
</feature>
<dbReference type="InterPro" id="IPR002110">
    <property type="entry name" value="Ankyrin_rpt"/>
</dbReference>
<dbReference type="SUPFAM" id="SSF48403">
    <property type="entry name" value="Ankyrin repeat"/>
    <property type="match status" value="1"/>
</dbReference>
<evidence type="ECO:0008006" key="5">
    <source>
        <dbReference type="Google" id="ProtNLM"/>
    </source>
</evidence>
<dbReference type="SUPFAM" id="SSF54236">
    <property type="entry name" value="Ubiquitin-like"/>
    <property type="match status" value="1"/>
</dbReference>
<keyword evidence="1" id="KW-0040">ANK repeat</keyword>
<sequence>MFVGKSKCNELSVAVKCTSGSRKRHFKLHTKLQDTGETFTVPKCHQNMKLSELKCALEMVAGIPMDLQRLSYLDQGDLIDQTTIGQNDIIPGTTVTMAIWPYNSWRQVVQAASSGDVWKLKNVLSRRSAANGSGDEGSYWQRRHLSTALYICAHRGHLPALRFLLHSGADPRFQTPGGQGVLHVAAAEGRIACLRELVQAGVPKDLRDGAGLTALEVARARGQSDAMHQLMFSHWEDRAKRLRLPSYLDSAELFAHQQFDSRLQTWFCGNHAQRYNAEVGGREARGRPKSALGTAHSTSHHHTGSPATHSTSTAQKAVVTTSNKTPRVRKKAWGVDG</sequence>
<accession>A0ABD1IU77</accession>
<feature type="compositionally biased region" description="Basic residues" evidence="2">
    <location>
        <begin position="326"/>
        <end position="337"/>
    </location>
</feature>
<dbReference type="InterPro" id="IPR036770">
    <property type="entry name" value="Ankyrin_rpt-contain_sf"/>
</dbReference>
<evidence type="ECO:0000313" key="3">
    <source>
        <dbReference type="EMBL" id="KAL2078424.1"/>
    </source>
</evidence>